<dbReference type="PANTHER" id="PTHR31657:SF40">
    <property type="entry name" value="ETHYLENE-RESPONSIVE TRANSCRIPTION FACTOR ERF062"/>
    <property type="match status" value="1"/>
</dbReference>
<evidence type="ECO:0000313" key="11">
    <source>
        <dbReference type="EMBL" id="KAG6519505.1"/>
    </source>
</evidence>
<dbReference type="InterPro" id="IPR051758">
    <property type="entry name" value="ERF/AP2-like"/>
</dbReference>
<dbReference type="GO" id="GO:0005634">
    <property type="term" value="C:nucleus"/>
    <property type="evidence" value="ECO:0007669"/>
    <property type="project" value="UniProtKB-SubCell"/>
</dbReference>
<feature type="region of interest" description="Disordered" evidence="9">
    <location>
        <begin position="293"/>
        <end position="331"/>
    </location>
</feature>
<dbReference type="GO" id="GO:0009873">
    <property type="term" value="P:ethylene-activated signaling pathway"/>
    <property type="evidence" value="ECO:0007669"/>
    <property type="project" value="UniProtKB-KW"/>
</dbReference>
<dbReference type="Pfam" id="PF00847">
    <property type="entry name" value="AP2"/>
    <property type="match status" value="1"/>
</dbReference>
<keyword evidence="7" id="KW-0539">Nucleus</keyword>
<dbReference type="AlphaFoldDB" id="A0A8J5HN47"/>
<dbReference type="Gene3D" id="3.30.730.10">
    <property type="entry name" value="AP2/ERF domain"/>
    <property type="match status" value="1"/>
</dbReference>
<dbReference type="EMBL" id="JACMSC010000006">
    <property type="protein sequence ID" value="KAG6519505.1"/>
    <property type="molecule type" value="Genomic_DNA"/>
</dbReference>
<accession>A0A8J5HN47</accession>
<dbReference type="GO" id="GO:0000976">
    <property type="term" value="F:transcription cis-regulatory region binding"/>
    <property type="evidence" value="ECO:0007669"/>
    <property type="project" value="UniProtKB-ARBA"/>
</dbReference>
<dbReference type="InterPro" id="IPR001471">
    <property type="entry name" value="AP2/ERF_dom"/>
</dbReference>
<evidence type="ECO:0000256" key="7">
    <source>
        <dbReference type="ARBA" id="ARBA00023242"/>
    </source>
</evidence>
<keyword evidence="12" id="KW-1185">Reference proteome</keyword>
<dbReference type="PANTHER" id="PTHR31657">
    <property type="entry name" value="ETHYLENE-RESPONSIVE TRANSCRIPTION FACTOR ERF061"/>
    <property type="match status" value="1"/>
</dbReference>
<evidence type="ECO:0000256" key="3">
    <source>
        <dbReference type="ARBA" id="ARBA00023015"/>
    </source>
</evidence>
<name>A0A8J5HN47_ZINOF</name>
<reference evidence="11 12" key="1">
    <citation type="submission" date="2020-08" db="EMBL/GenBank/DDBJ databases">
        <title>Plant Genome Project.</title>
        <authorList>
            <person name="Zhang R.-G."/>
        </authorList>
    </citation>
    <scope>NUCLEOTIDE SEQUENCE [LARGE SCALE GENOMIC DNA]</scope>
    <source>
        <tissue evidence="11">Rhizome</tissue>
    </source>
</reference>
<feature type="domain" description="AP2/ERF" evidence="10">
    <location>
        <begin position="222"/>
        <end position="279"/>
    </location>
</feature>
<evidence type="ECO:0000256" key="1">
    <source>
        <dbReference type="ARBA" id="ARBA00004123"/>
    </source>
</evidence>
<keyword evidence="5" id="KW-0010">Activator</keyword>
<dbReference type="InterPro" id="IPR016177">
    <property type="entry name" value="DNA-bd_dom_sf"/>
</dbReference>
<dbReference type="InterPro" id="IPR036955">
    <property type="entry name" value="AP2/ERF_dom_sf"/>
</dbReference>
<comment type="caution">
    <text evidence="11">The sequence shown here is derived from an EMBL/GenBank/DDBJ whole genome shotgun (WGS) entry which is preliminary data.</text>
</comment>
<keyword evidence="6" id="KW-0804">Transcription</keyword>
<dbReference type="SUPFAM" id="SSF54171">
    <property type="entry name" value="DNA-binding domain"/>
    <property type="match status" value="1"/>
</dbReference>
<feature type="region of interest" description="Disordered" evidence="9">
    <location>
        <begin position="377"/>
        <end position="417"/>
    </location>
</feature>
<keyword evidence="3" id="KW-0805">Transcription regulation</keyword>
<sequence length="417" mass="46220">MDQTDRIIVVPQKSSEFGGVSRNRPGLTEDLKVYFEDGKLDPSVFIPAICFIRGFFRYSFYSVFLSNQTLKDLVFCLFLASKEAMEEEGNSDRGGKQKNVLQQEQHSLLPSKRVRSPNLIHESSSASLPSFPRFLPDFNSQPKFPFASGSSVPVVVAPRIADHTNSVPLTAVEQSPLMYATSDHRQTHHEQLLRYHYWNAALNGVGPLFLRPAAPSLARAKLYRGVRQRHWGRWVAEIRIPRNRSRLWLGTFNTAEEAALAYDREAFKLRGESAKLNFPNLFHGESRDAALCSTMTSSTSTAAPSSSSSSPRDSAKSPSLAPSSAPASPFPMFPEMPEMSWESVQEEAWFNAWGPGSSIWDDVDGASRLLFQSRLATISEAPETDPPSSSTLPLPSPATQETTTSSPPPPSLVLWKK</sequence>
<evidence type="ECO:0000256" key="2">
    <source>
        <dbReference type="ARBA" id="ARBA00022745"/>
    </source>
</evidence>
<dbReference type="PRINTS" id="PR00367">
    <property type="entry name" value="ETHRSPELEMNT"/>
</dbReference>
<evidence type="ECO:0000256" key="5">
    <source>
        <dbReference type="ARBA" id="ARBA00023159"/>
    </source>
</evidence>
<comment type="subcellular location">
    <subcellularLocation>
        <location evidence="1">Nucleus</location>
    </subcellularLocation>
</comment>
<gene>
    <name evidence="11" type="ORF">ZIOFF_022999</name>
</gene>
<dbReference type="SMART" id="SM00380">
    <property type="entry name" value="AP2"/>
    <property type="match status" value="1"/>
</dbReference>
<evidence type="ECO:0000256" key="8">
    <source>
        <dbReference type="ARBA" id="ARBA00024343"/>
    </source>
</evidence>
<evidence type="ECO:0000259" key="10">
    <source>
        <dbReference type="PROSITE" id="PS51032"/>
    </source>
</evidence>
<dbReference type="GO" id="GO:0003700">
    <property type="term" value="F:DNA-binding transcription factor activity"/>
    <property type="evidence" value="ECO:0007669"/>
    <property type="project" value="InterPro"/>
</dbReference>
<evidence type="ECO:0000256" key="4">
    <source>
        <dbReference type="ARBA" id="ARBA00023125"/>
    </source>
</evidence>
<dbReference type="Proteomes" id="UP000734854">
    <property type="component" value="Unassembled WGS sequence"/>
</dbReference>
<keyword evidence="4" id="KW-0238">DNA-binding</keyword>
<proteinExistence type="inferred from homology"/>
<feature type="compositionally biased region" description="Low complexity" evidence="9">
    <location>
        <begin position="293"/>
        <end position="327"/>
    </location>
</feature>
<evidence type="ECO:0000256" key="6">
    <source>
        <dbReference type="ARBA" id="ARBA00023163"/>
    </source>
</evidence>
<organism evidence="11 12">
    <name type="scientific">Zingiber officinale</name>
    <name type="common">Ginger</name>
    <name type="synonym">Amomum zingiber</name>
    <dbReference type="NCBI Taxonomy" id="94328"/>
    <lineage>
        <taxon>Eukaryota</taxon>
        <taxon>Viridiplantae</taxon>
        <taxon>Streptophyta</taxon>
        <taxon>Embryophyta</taxon>
        <taxon>Tracheophyta</taxon>
        <taxon>Spermatophyta</taxon>
        <taxon>Magnoliopsida</taxon>
        <taxon>Liliopsida</taxon>
        <taxon>Zingiberales</taxon>
        <taxon>Zingiberaceae</taxon>
        <taxon>Zingiber</taxon>
    </lineage>
</organism>
<comment type="similarity">
    <text evidence="8">Belongs to the AP2/ERF transcription factor family. ERF subfamily.</text>
</comment>
<protein>
    <recommendedName>
        <fullName evidence="10">AP2/ERF domain-containing protein</fullName>
    </recommendedName>
</protein>
<dbReference type="PROSITE" id="PS51032">
    <property type="entry name" value="AP2_ERF"/>
    <property type="match status" value="1"/>
</dbReference>
<keyword evidence="2" id="KW-0936">Ethylene signaling pathway</keyword>
<feature type="compositionally biased region" description="Low complexity" evidence="9">
    <location>
        <begin position="386"/>
        <end position="405"/>
    </location>
</feature>
<dbReference type="CDD" id="cd00018">
    <property type="entry name" value="AP2"/>
    <property type="match status" value="1"/>
</dbReference>
<evidence type="ECO:0000313" key="12">
    <source>
        <dbReference type="Proteomes" id="UP000734854"/>
    </source>
</evidence>
<evidence type="ECO:0000256" key="9">
    <source>
        <dbReference type="SAM" id="MobiDB-lite"/>
    </source>
</evidence>
<dbReference type="FunFam" id="3.30.730.10:FF:000001">
    <property type="entry name" value="Ethylene-responsive transcription factor 2"/>
    <property type="match status" value="1"/>
</dbReference>